<accession>A0A0G3M9S8</accession>
<evidence type="ECO:0000313" key="3">
    <source>
        <dbReference type="EMBL" id="AKK74688.1"/>
    </source>
</evidence>
<feature type="region of interest" description="Disordered" evidence="1">
    <location>
        <begin position="157"/>
        <end position="186"/>
    </location>
</feature>
<keyword evidence="2" id="KW-0812">Transmembrane</keyword>
<dbReference type="Proteomes" id="UP000035213">
    <property type="component" value="Chromosome"/>
</dbReference>
<evidence type="ECO:0000256" key="1">
    <source>
        <dbReference type="SAM" id="MobiDB-lite"/>
    </source>
</evidence>
<dbReference type="KEGG" id="cgn:OK18_20605"/>
<reference evidence="3 4" key="1">
    <citation type="submission" date="2014-11" db="EMBL/GenBank/DDBJ databases">
        <authorList>
            <person name="Park G.-S."/>
            <person name="Hong S.-J."/>
            <person name="Jung B.K."/>
            <person name="Khan A.R."/>
            <person name="Kwak Y."/>
            <person name="Shin J.-H."/>
        </authorList>
    </citation>
    <scope>NUCLEOTIDE SEQUENCE [LARGE SCALE GENOMIC DNA]</scope>
    <source>
        <strain evidence="3 4">DSM 27622</strain>
    </source>
</reference>
<feature type="transmembrane region" description="Helical" evidence="2">
    <location>
        <begin position="49"/>
        <end position="73"/>
    </location>
</feature>
<gene>
    <name evidence="3" type="ORF">OK18_20605</name>
</gene>
<protein>
    <submittedName>
        <fullName evidence="3">Uncharacterized protein</fullName>
    </submittedName>
</protein>
<dbReference type="AlphaFoldDB" id="A0A0G3M9S8"/>
<feature type="compositionally biased region" description="Low complexity" evidence="1">
    <location>
        <begin position="167"/>
        <end position="186"/>
    </location>
</feature>
<proteinExistence type="predicted"/>
<dbReference type="PATRIC" id="fig|1324352.5.peg.4338"/>
<dbReference type="EMBL" id="CP009928">
    <property type="protein sequence ID" value="AKK74688.1"/>
    <property type="molecule type" value="Genomic_DNA"/>
</dbReference>
<feature type="transmembrane region" description="Helical" evidence="2">
    <location>
        <begin position="21"/>
        <end position="43"/>
    </location>
</feature>
<evidence type="ECO:0000313" key="4">
    <source>
        <dbReference type="Proteomes" id="UP000035213"/>
    </source>
</evidence>
<evidence type="ECO:0000256" key="2">
    <source>
        <dbReference type="SAM" id="Phobius"/>
    </source>
</evidence>
<keyword evidence="2" id="KW-0472">Membrane</keyword>
<organism evidence="3 4">
    <name type="scientific">Chryseobacterium gallinarum</name>
    <dbReference type="NCBI Taxonomy" id="1324352"/>
    <lineage>
        <taxon>Bacteria</taxon>
        <taxon>Pseudomonadati</taxon>
        <taxon>Bacteroidota</taxon>
        <taxon>Flavobacteriia</taxon>
        <taxon>Flavobacteriales</taxon>
        <taxon>Weeksellaceae</taxon>
        <taxon>Chryseobacterium group</taxon>
        <taxon>Chryseobacterium</taxon>
    </lineage>
</organism>
<sequence>MQPNPTLLFMKKLNPGYFEFFFFRYGFIVIFIQIVSISLYFFTEQKEPFYLACTGIICLLFLVFVCSSDYWILRKNLSLANVFLTDNGLIINETPYPAEQIKEVAFIPVRHALNKFPAYFIEITTHDGAVFYFLEKSMGWDFESPTLKLLNKHPLFSSKTKEKSESSEGFSAFKKQKQSSQKLTEK</sequence>
<name>A0A0G3M9S8_CHRGL</name>
<keyword evidence="2" id="KW-1133">Transmembrane helix</keyword>